<dbReference type="AlphaFoldDB" id="A0A3B0UNZ2"/>
<dbReference type="PIRSF" id="PIRSF003073">
    <property type="entry name" value="DNAC_TnpB_IstB"/>
    <property type="match status" value="1"/>
</dbReference>
<sequence>MNNQTTIEKLKQMRLNAMAQMHYSNIQNNINQDYTIDEYVSLLVDREWEDKQNRKIKNLIKNARFRFPATLRDIDYTANRQLDKNTFQRLALLDFIRNKENIIITGATGTGKSYLAQALGHQACMMMFKTLYYNTGRLMEHLKLARLEGTYSKTILAIEKVNLLILDDFGLTSFDNQARQALMDIVESKYNRTSIIISSQIPVSGWHDLIGEGTIADAILDRIVNSSHRIQLKGESLRKNKFGIAGLS</sequence>
<dbReference type="Gene3D" id="3.40.50.300">
    <property type="entry name" value="P-loop containing nucleotide triphosphate hydrolases"/>
    <property type="match status" value="1"/>
</dbReference>
<protein>
    <submittedName>
        <fullName evidence="4">Mobile element protein</fullName>
    </submittedName>
</protein>
<dbReference type="NCBIfam" id="NF038214">
    <property type="entry name" value="IS21_help_AAA"/>
    <property type="match status" value="1"/>
</dbReference>
<evidence type="ECO:0000259" key="3">
    <source>
        <dbReference type="Pfam" id="PF01695"/>
    </source>
</evidence>
<dbReference type="SUPFAM" id="SSF52540">
    <property type="entry name" value="P-loop containing nucleoside triphosphate hydrolases"/>
    <property type="match status" value="1"/>
</dbReference>
<dbReference type="GO" id="GO:0005524">
    <property type="term" value="F:ATP binding"/>
    <property type="evidence" value="ECO:0007669"/>
    <property type="project" value="UniProtKB-KW"/>
</dbReference>
<proteinExistence type="predicted"/>
<evidence type="ECO:0000313" key="4">
    <source>
        <dbReference type="EMBL" id="VAW21854.1"/>
    </source>
</evidence>
<dbReference type="EMBL" id="UOEP01000157">
    <property type="protein sequence ID" value="VAW21854.1"/>
    <property type="molecule type" value="Genomic_DNA"/>
</dbReference>
<dbReference type="InterPro" id="IPR002611">
    <property type="entry name" value="IstB_ATP-bd"/>
</dbReference>
<dbReference type="CDD" id="cd00009">
    <property type="entry name" value="AAA"/>
    <property type="match status" value="1"/>
</dbReference>
<dbReference type="PANTHER" id="PTHR30050">
    <property type="entry name" value="CHROMOSOMAL REPLICATION INITIATOR PROTEIN DNAA"/>
    <property type="match status" value="1"/>
</dbReference>
<feature type="domain" description="IstB-like ATP-binding" evidence="3">
    <location>
        <begin position="9"/>
        <end position="240"/>
    </location>
</feature>
<organism evidence="4">
    <name type="scientific">hydrothermal vent metagenome</name>
    <dbReference type="NCBI Taxonomy" id="652676"/>
    <lineage>
        <taxon>unclassified sequences</taxon>
        <taxon>metagenomes</taxon>
        <taxon>ecological metagenomes</taxon>
    </lineage>
</organism>
<evidence type="ECO:0000256" key="1">
    <source>
        <dbReference type="ARBA" id="ARBA00022741"/>
    </source>
</evidence>
<dbReference type="PANTHER" id="PTHR30050:SF4">
    <property type="entry name" value="ATP-BINDING PROTEIN RV3427C IN INSERTION SEQUENCE-RELATED"/>
    <property type="match status" value="1"/>
</dbReference>
<keyword evidence="2" id="KW-0067">ATP-binding</keyword>
<gene>
    <name evidence="4" type="ORF">MNBD_BACTEROID01-2228</name>
</gene>
<dbReference type="InterPro" id="IPR028350">
    <property type="entry name" value="DNAC/IstB-like"/>
</dbReference>
<name>A0A3B0UNZ2_9ZZZZ</name>
<reference evidence="4" key="1">
    <citation type="submission" date="2018-06" db="EMBL/GenBank/DDBJ databases">
        <authorList>
            <person name="Zhirakovskaya E."/>
        </authorList>
    </citation>
    <scope>NUCLEOTIDE SEQUENCE</scope>
</reference>
<accession>A0A3B0UNZ2</accession>
<evidence type="ECO:0000256" key="2">
    <source>
        <dbReference type="ARBA" id="ARBA00022840"/>
    </source>
</evidence>
<dbReference type="Pfam" id="PF01695">
    <property type="entry name" value="IstB_IS21"/>
    <property type="match status" value="1"/>
</dbReference>
<dbReference type="InterPro" id="IPR027417">
    <property type="entry name" value="P-loop_NTPase"/>
</dbReference>
<dbReference type="GO" id="GO:0006260">
    <property type="term" value="P:DNA replication"/>
    <property type="evidence" value="ECO:0007669"/>
    <property type="project" value="TreeGrafter"/>
</dbReference>
<dbReference type="InterPro" id="IPR047661">
    <property type="entry name" value="IstB"/>
</dbReference>
<keyword evidence="1" id="KW-0547">Nucleotide-binding</keyword>